<gene>
    <name evidence="1" type="ORF">ACD_4C00207G0003</name>
</gene>
<name>K2FXQ5_9BACT</name>
<dbReference type="EMBL" id="AMFJ01000723">
    <property type="protein sequence ID" value="EKE26652.1"/>
    <property type="molecule type" value="Genomic_DNA"/>
</dbReference>
<accession>K2FXQ5</accession>
<proteinExistence type="predicted"/>
<organism evidence="1">
    <name type="scientific">uncultured bacterium</name>
    <name type="common">gcode 4</name>
    <dbReference type="NCBI Taxonomy" id="1234023"/>
    <lineage>
        <taxon>Bacteria</taxon>
        <taxon>environmental samples</taxon>
    </lineage>
</organism>
<feature type="non-terminal residue" evidence="1">
    <location>
        <position position="1"/>
    </location>
</feature>
<comment type="caution">
    <text evidence="1">The sequence shown here is derived from an EMBL/GenBank/DDBJ whole genome shotgun (WGS) entry which is preliminary data.</text>
</comment>
<reference evidence="1" key="1">
    <citation type="journal article" date="2012" name="Science">
        <title>Fermentation, hydrogen, and sulfur metabolism in multiple uncultivated bacterial phyla.</title>
        <authorList>
            <person name="Wrighton K.C."/>
            <person name="Thomas B.C."/>
            <person name="Sharon I."/>
            <person name="Miller C.S."/>
            <person name="Castelle C.J."/>
            <person name="VerBerkmoes N.C."/>
            <person name="Wilkins M.J."/>
            <person name="Hettich R.L."/>
            <person name="Lipton M.S."/>
            <person name="Williams K.H."/>
            <person name="Long P.E."/>
            <person name="Banfield J.F."/>
        </authorList>
    </citation>
    <scope>NUCLEOTIDE SEQUENCE [LARGE SCALE GENOMIC DNA]</scope>
</reference>
<evidence type="ECO:0000313" key="1">
    <source>
        <dbReference type="EMBL" id="EKE26652.1"/>
    </source>
</evidence>
<sequence>PQNNLYKLIEKIWDYDKFIKNFEVENFDINSYSGIISNFN</sequence>
<protein>
    <submittedName>
        <fullName evidence="1">Uncharacterized protein</fullName>
    </submittedName>
</protein>
<dbReference type="AlphaFoldDB" id="K2FXQ5"/>